<dbReference type="InterPro" id="IPR028994">
    <property type="entry name" value="Integrin_alpha_N"/>
</dbReference>
<evidence type="ECO:0000313" key="4">
    <source>
        <dbReference type="Proteomes" id="UP001622594"/>
    </source>
</evidence>
<organism evidence="3 4">
    <name type="scientific">Streptomyces zaomyceticus</name>
    <dbReference type="NCBI Taxonomy" id="68286"/>
    <lineage>
        <taxon>Bacteria</taxon>
        <taxon>Bacillati</taxon>
        <taxon>Actinomycetota</taxon>
        <taxon>Actinomycetes</taxon>
        <taxon>Kitasatosporales</taxon>
        <taxon>Streptomycetaceae</taxon>
        <taxon>Streptomyces</taxon>
    </lineage>
</organism>
<protein>
    <submittedName>
        <fullName evidence="3">FG-GAP-like repeat-containing protein</fullName>
    </submittedName>
</protein>
<dbReference type="Pfam" id="PF03995">
    <property type="entry name" value="Inhibitor_I36"/>
    <property type="match status" value="1"/>
</dbReference>
<name>A0ABZ1L958_9ACTN</name>
<keyword evidence="1 2" id="KW-0732">Signal</keyword>
<evidence type="ECO:0000256" key="2">
    <source>
        <dbReference type="SAM" id="SignalP"/>
    </source>
</evidence>
<dbReference type="Pfam" id="PF13517">
    <property type="entry name" value="FG-GAP_3"/>
    <property type="match status" value="1"/>
</dbReference>
<evidence type="ECO:0000256" key="1">
    <source>
        <dbReference type="ARBA" id="ARBA00022729"/>
    </source>
</evidence>
<dbReference type="SUPFAM" id="SSF69318">
    <property type="entry name" value="Integrin alpha N-terminal domain"/>
    <property type="match status" value="1"/>
</dbReference>
<dbReference type="PANTHER" id="PTHR46580">
    <property type="entry name" value="SENSOR KINASE-RELATED"/>
    <property type="match status" value="1"/>
</dbReference>
<reference evidence="3 4" key="1">
    <citation type="submission" date="2022-10" db="EMBL/GenBank/DDBJ databases">
        <title>The complete genomes of actinobacterial strains from the NBC collection.</title>
        <authorList>
            <person name="Joergensen T.S."/>
            <person name="Alvarez Arevalo M."/>
            <person name="Sterndorff E.B."/>
            <person name="Faurdal D."/>
            <person name="Vuksanovic O."/>
            <person name="Mourched A.-S."/>
            <person name="Charusanti P."/>
            <person name="Shaw S."/>
            <person name="Blin K."/>
            <person name="Weber T."/>
        </authorList>
    </citation>
    <scope>NUCLEOTIDE SEQUENCE [LARGE SCALE GENOMIC DNA]</scope>
    <source>
        <strain evidence="3 4">NBC_00123</strain>
    </source>
</reference>
<proteinExistence type="predicted"/>
<accession>A0ABZ1L958</accession>
<dbReference type="InterPro" id="IPR013517">
    <property type="entry name" value="FG-GAP"/>
</dbReference>
<sequence>MRTSMLRRLVTVATALGLGSAGLLGVGAVPAQAVVQDCPRGYFCAWKTDNATGTMFKTKVNTPTLGAWDNAFRTVANRTDKFLCTYDGANYADPVGAGVRDPDPELRDWGGPGSYSVSSLKFVPTARECDGPAYPEWHSYTAPKAAGFGDLNADRKSDIVVRDTAGRLWYLPGDLTGRMIGTGGWNAMNALTRHGDFSRDGREDVIAREASTGKLWLYPGTGTGSLGARKLIGSGGWNSMDRITAFGDLSGDGRADLIAVEKATGKLWLYPGTSTGTLGARKLIGSGGWNAMNTLVAPGDTNGDGRADLIAREASTGKLWLYPGRTGAVGSRVLIGSGGWNVMASFLAVGDFGGDGVNDIATVTTSGYVGEGCRGVGCLVLYGGTGTGTLKPGTPEMHNWSGLNGAF</sequence>
<dbReference type="EMBL" id="CP108188">
    <property type="protein sequence ID" value="WTR70907.1"/>
    <property type="molecule type" value="Genomic_DNA"/>
</dbReference>
<feature type="chain" id="PRO_5045230762" evidence="2">
    <location>
        <begin position="34"/>
        <end position="407"/>
    </location>
</feature>
<keyword evidence="4" id="KW-1185">Reference proteome</keyword>
<evidence type="ECO:0000313" key="3">
    <source>
        <dbReference type="EMBL" id="WTR70907.1"/>
    </source>
</evidence>
<feature type="signal peptide" evidence="2">
    <location>
        <begin position="1"/>
        <end position="33"/>
    </location>
</feature>
<dbReference type="Gene3D" id="2.115.10.10">
    <property type="entry name" value="Tachylectin 2"/>
    <property type="match status" value="1"/>
</dbReference>
<dbReference type="Gene3D" id="2.40.128.340">
    <property type="match status" value="1"/>
</dbReference>
<gene>
    <name evidence="3" type="ORF">OG814_17270</name>
</gene>
<dbReference type="RefSeq" id="WP_371635839.1">
    <property type="nucleotide sequence ID" value="NZ_CP108062.1"/>
</dbReference>
<dbReference type="PANTHER" id="PTHR46580:SF4">
    <property type="entry name" value="ATP_GTP-BINDING PROTEIN"/>
    <property type="match status" value="1"/>
</dbReference>
<dbReference type="Proteomes" id="UP001622594">
    <property type="component" value="Chromosome"/>
</dbReference>